<feature type="compositionally biased region" description="Basic and acidic residues" evidence="2">
    <location>
        <begin position="273"/>
        <end position="289"/>
    </location>
</feature>
<dbReference type="AlphaFoldDB" id="A0A8S1LSV5"/>
<dbReference type="EMBL" id="CAJJDN010000020">
    <property type="protein sequence ID" value="CAD8065634.1"/>
    <property type="molecule type" value="Genomic_DNA"/>
</dbReference>
<keyword evidence="4" id="KW-1185">Reference proteome</keyword>
<proteinExistence type="predicted"/>
<protein>
    <submittedName>
        <fullName evidence="3">Uncharacterized protein</fullName>
    </submittedName>
</protein>
<accession>A0A8S1LSV5</accession>
<name>A0A8S1LSV5_9CILI</name>
<dbReference type="PANTHER" id="PTHR37473">
    <property type="entry name" value="EF-HAND DOMAIN-CONTAINING PROTEIN"/>
    <property type="match status" value="1"/>
</dbReference>
<reference evidence="3" key="1">
    <citation type="submission" date="2021-01" db="EMBL/GenBank/DDBJ databases">
        <authorList>
            <consortium name="Genoscope - CEA"/>
            <person name="William W."/>
        </authorList>
    </citation>
    <scope>NUCLEOTIDE SEQUENCE</scope>
</reference>
<organism evidence="3 4">
    <name type="scientific">Paramecium sonneborni</name>
    <dbReference type="NCBI Taxonomy" id="65129"/>
    <lineage>
        <taxon>Eukaryota</taxon>
        <taxon>Sar</taxon>
        <taxon>Alveolata</taxon>
        <taxon>Ciliophora</taxon>
        <taxon>Intramacronucleata</taxon>
        <taxon>Oligohymenophorea</taxon>
        <taxon>Peniculida</taxon>
        <taxon>Parameciidae</taxon>
        <taxon>Paramecium</taxon>
    </lineage>
</organism>
<dbReference type="OrthoDB" id="305057at2759"/>
<dbReference type="Proteomes" id="UP000692954">
    <property type="component" value="Unassembled WGS sequence"/>
</dbReference>
<evidence type="ECO:0000313" key="4">
    <source>
        <dbReference type="Proteomes" id="UP000692954"/>
    </source>
</evidence>
<evidence type="ECO:0000256" key="2">
    <source>
        <dbReference type="SAM" id="MobiDB-lite"/>
    </source>
</evidence>
<evidence type="ECO:0000313" key="3">
    <source>
        <dbReference type="EMBL" id="CAD8065634.1"/>
    </source>
</evidence>
<keyword evidence="1" id="KW-0175">Coiled coil</keyword>
<comment type="caution">
    <text evidence="3">The sequence shown here is derived from an EMBL/GenBank/DDBJ whole genome shotgun (WGS) entry which is preliminary data.</text>
</comment>
<sequence length="295" mass="35804">MKTSSQLFQKENEETVWHTRKLRQETEKDILLMKNRLKLLKRGDAQLSRRIDETKKKTKSMIEMKMNHHAQIEQKKQNQKNDEEILKDKQKQNYSFKKQQEEQLEMIKKAMEQIKFEEYKKIKELSQQNSEAISKYKQDFIIKNREKREYIKELMSKSKTNISLYWNEKLSHIQRENEKAKLENKRVCDHNKALQEKMEMEESYMMQKLIRSQEVQKKLAVRLEKAKNLPHNEFNHMILEEEEHSHHHKTNKSVELPRWLPTPQKDLAISQKLDTEPKQDSDYKKKNDAPQDQQD</sequence>
<gene>
    <name evidence="3" type="ORF">PSON_ATCC_30995.1.T0200340</name>
</gene>
<feature type="coiled-coil region" evidence="1">
    <location>
        <begin position="69"/>
        <end position="117"/>
    </location>
</feature>
<feature type="region of interest" description="Disordered" evidence="2">
    <location>
        <begin position="243"/>
        <end position="295"/>
    </location>
</feature>
<dbReference type="PANTHER" id="PTHR37473:SF1">
    <property type="entry name" value="EF-HAND DOMAIN-CONTAINING PROTEIN"/>
    <property type="match status" value="1"/>
</dbReference>
<evidence type="ECO:0000256" key="1">
    <source>
        <dbReference type="SAM" id="Coils"/>
    </source>
</evidence>